<dbReference type="InterPro" id="IPR013974">
    <property type="entry name" value="SAF"/>
</dbReference>
<dbReference type="NCBIfam" id="TIGR03177">
    <property type="entry name" value="pilus_cpaB"/>
    <property type="match status" value="1"/>
</dbReference>
<reference evidence="5" key="1">
    <citation type="submission" date="2019-08" db="EMBL/GenBank/DDBJ databases">
        <title>Arthrobacter sp. nov., isolated from plateau pika and Tibetan wild ass.</title>
        <authorList>
            <person name="Ge Y."/>
        </authorList>
    </citation>
    <scope>NUCLEOTIDE SEQUENCE [LARGE SCALE GENOMIC DNA]</scope>
    <source>
        <strain evidence="5">HF-4214</strain>
    </source>
</reference>
<protein>
    <submittedName>
        <fullName evidence="4">Flp pilus assembly protein CpaB</fullName>
    </submittedName>
</protein>
<dbReference type="SMART" id="SM00858">
    <property type="entry name" value="SAF"/>
    <property type="match status" value="1"/>
</dbReference>
<evidence type="ECO:0000313" key="4">
    <source>
        <dbReference type="EMBL" id="MRX81649.1"/>
    </source>
</evidence>
<evidence type="ECO:0000313" key="5">
    <source>
        <dbReference type="Proteomes" id="UP000438093"/>
    </source>
</evidence>
<accession>A0A6N7RK70</accession>
<dbReference type="InterPro" id="IPR031571">
    <property type="entry name" value="RcpC_dom"/>
</dbReference>
<name>A0A6N7RK70_9ACTN</name>
<dbReference type="Pfam" id="PF08666">
    <property type="entry name" value="SAF"/>
    <property type="match status" value="1"/>
</dbReference>
<keyword evidence="2" id="KW-0472">Membrane</keyword>
<feature type="compositionally biased region" description="Basic and acidic residues" evidence="1">
    <location>
        <begin position="17"/>
        <end position="34"/>
    </location>
</feature>
<evidence type="ECO:0000256" key="1">
    <source>
        <dbReference type="SAM" id="MobiDB-lite"/>
    </source>
</evidence>
<feature type="domain" description="SAF" evidence="3">
    <location>
        <begin position="92"/>
        <end position="156"/>
    </location>
</feature>
<organism evidence="4 5">
    <name type="scientific">Eggerthella guodeyinii</name>
    <dbReference type="NCBI Taxonomy" id="2690837"/>
    <lineage>
        <taxon>Bacteria</taxon>
        <taxon>Bacillati</taxon>
        <taxon>Actinomycetota</taxon>
        <taxon>Coriobacteriia</taxon>
        <taxon>Eggerthellales</taxon>
        <taxon>Eggerthellaceae</taxon>
        <taxon>Eggerthella</taxon>
    </lineage>
</organism>
<keyword evidence="2" id="KW-1133">Transmembrane helix</keyword>
<dbReference type="CDD" id="cd11614">
    <property type="entry name" value="SAF_CpaB_FlgA_like"/>
    <property type="match status" value="1"/>
</dbReference>
<feature type="transmembrane region" description="Helical" evidence="2">
    <location>
        <begin position="55"/>
        <end position="75"/>
    </location>
</feature>
<proteinExistence type="predicted"/>
<dbReference type="RefSeq" id="WP_154332543.1">
    <property type="nucleotide sequence ID" value="NZ_VTFY01000002.1"/>
</dbReference>
<dbReference type="Proteomes" id="UP000438093">
    <property type="component" value="Unassembled WGS sequence"/>
</dbReference>
<dbReference type="Gene3D" id="3.90.1210.10">
    <property type="entry name" value="Antifreeze-like/N-acetylneuraminic acid synthase C-terminal domain"/>
    <property type="match status" value="1"/>
</dbReference>
<feature type="compositionally biased region" description="Acidic residues" evidence="1">
    <location>
        <begin position="1"/>
        <end position="12"/>
    </location>
</feature>
<comment type="caution">
    <text evidence="4">The sequence shown here is derived from an EMBL/GenBank/DDBJ whole genome shotgun (WGS) entry which is preliminary data.</text>
</comment>
<sequence>MRDDNDWLEDEGFAMPGKDDKANTEEPRISQDRSTKKKKGRRNAGESYDSMRRSLVIVACFSIAIAVGAMLFSSYRTMQAQELIESEKANQRTVLVATREIAPGETIGASDLAEAAVPLAYVPVDAVTIDAADTLVGKRVTARLSPGVPVSASVVRESASPASLASAIADGRVALSLSLDEASGVSPLLHVGDMVDVISQTDDVWSTLVSSVRVLALDEKLGSEKTEGYSRVTLELTLEDAVFVSAAERVRLALHPAEIPGEA</sequence>
<dbReference type="InterPro" id="IPR017592">
    <property type="entry name" value="Pilus_assmbl_Flp-typ_CpaB"/>
</dbReference>
<dbReference type="AlphaFoldDB" id="A0A6N7RK70"/>
<evidence type="ECO:0000259" key="3">
    <source>
        <dbReference type="SMART" id="SM00858"/>
    </source>
</evidence>
<feature type="region of interest" description="Disordered" evidence="1">
    <location>
        <begin position="1"/>
        <end position="46"/>
    </location>
</feature>
<dbReference type="Pfam" id="PF16976">
    <property type="entry name" value="RcpC"/>
    <property type="match status" value="1"/>
</dbReference>
<keyword evidence="5" id="KW-1185">Reference proteome</keyword>
<keyword evidence="2" id="KW-0812">Transmembrane</keyword>
<evidence type="ECO:0000256" key="2">
    <source>
        <dbReference type="SAM" id="Phobius"/>
    </source>
</evidence>
<dbReference type="EMBL" id="VTFY01000002">
    <property type="protein sequence ID" value="MRX81649.1"/>
    <property type="molecule type" value="Genomic_DNA"/>
</dbReference>
<gene>
    <name evidence="4" type="primary">cpaB</name>
    <name evidence="4" type="ORF">GJG86_03960</name>
</gene>